<evidence type="ECO:0000313" key="4">
    <source>
        <dbReference type="WBParaSite" id="HNAJ_0000737901-mRNA-1"/>
    </source>
</evidence>
<evidence type="ECO:0000313" key="2">
    <source>
        <dbReference type="EMBL" id="VDO03235.1"/>
    </source>
</evidence>
<feature type="region of interest" description="Disordered" evidence="1">
    <location>
        <begin position="1"/>
        <end position="21"/>
    </location>
</feature>
<dbReference type="EMBL" id="UZAE01012042">
    <property type="protein sequence ID" value="VDO03235.1"/>
    <property type="molecule type" value="Genomic_DNA"/>
</dbReference>
<protein>
    <submittedName>
        <fullName evidence="4">C2H2-type domain-containing protein</fullName>
    </submittedName>
</protein>
<dbReference type="InterPro" id="IPR019351">
    <property type="entry name" value="DUF2039"/>
</dbReference>
<dbReference type="PANTHER" id="PTHR22876">
    <property type="entry name" value="ZGC:101016"/>
    <property type="match status" value="1"/>
</dbReference>
<dbReference type="Pfam" id="PF10217">
    <property type="entry name" value="DUF2039"/>
    <property type="match status" value="1"/>
</dbReference>
<dbReference type="PANTHER" id="PTHR22876:SF5">
    <property type="entry name" value="CHROMOSOME 9 OPEN READING FRAME 85"/>
    <property type="match status" value="1"/>
</dbReference>
<proteinExistence type="predicted"/>
<gene>
    <name evidence="2" type="ORF">HNAJ_LOCUS7375</name>
</gene>
<sequence length="191" mass="22468">MSSQRGNAHRHRPQKHANSKAFVNNLHDTSKLIEKLSQLEMHGLCQRCKEIIEWKIKYKKYKPLTKPSTCVKCSQRNIKRAYYTVCETCIASLHVCGKCAQNNEIVVPLPNPKEEETERFFFANLKKMRERERRTILRIMESKKEDTDSKVAEYLDKVELSSNREKLDEDFFDSQDENSDDDFNNSDDESE</sequence>
<reference evidence="4" key="1">
    <citation type="submission" date="2017-02" db="UniProtKB">
        <authorList>
            <consortium name="WormBaseParasite"/>
        </authorList>
    </citation>
    <scope>IDENTIFICATION</scope>
</reference>
<evidence type="ECO:0000256" key="1">
    <source>
        <dbReference type="SAM" id="MobiDB-lite"/>
    </source>
</evidence>
<keyword evidence="3" id="KW-1185">Reference proteome</keyword>
<name>A0A0R3TJU1_RODNA</name>
<dbReference type="WBParaSite" id="HNAJ_0000737901-mRNA-1">
    <property type="protein sequence ID" value="HNAJ_0000737901-mRNA-1"/>
    <property type="gene ID" value="HNAJ_0000737901"/>
</dbReference>
<dbReference type="Proteomes" id="UP000278807">
    <property type="component" value="Unassembled WGS sequence"/>
</dbReference>
<dbReference type="AlphaFoldDB" id="A0A0R3TJU1"/>
<feature type="compositionally biased region" description="Acidic residues" evidence="1">
    <location>
        <begin position="170"/>
        <end position="191"/>
    </location>
</feature>
<dbReference type="OrthoDB" id="250548at2759"/>
<dbReference type="STRING" id="102285.A0A0R3TJU1"/>
<feature type="compositionally biased region" description="Basic residues" evidence="1">
    <location>
        <begin position="7"/>
        <end position="18"/>
    </location>
</feature>
<evidence type="ECO:0000313" key="3">
    <source>
        <dbReference type="Proteomes" id="UP000278807"/>
    </source>
</evidence>
<accession>A0A0R3TJU1</accession>
<reference evidence="2 3" key="2">
    <citation type="submission" date="2018-11" db="EMBL/GenBank/DDBJ databases">
        <authorList>
            <consortium name="Pathogen Informatics"/>
        </authorList>
    </citation>
    <scope>NUCLEOTIDE SEQUENCE [LARGE SCALE GENOMIC DNA]</scope>
</reference>
<organism evidence="4">
    <name type="scientific">Rodentolepis nana</name>
    <name type="common">Dwarf tapeworm</name>
    <name type="synonym">Hymenolepis nana</name>
    <dbReference type="NCBI Taxonomy" id="102285"/>
    <lineage>
        <taxon>Eukaryota</taxon>
        <taxon>Metazoa</taxon>
        <taxon>Spiralia</taxon>
        <taxon>Lophotrochozoa</taxon>
        <taxon>Platyhelminthes</taxon>
        <taxon>Cestoda</taxon>
        <taxon>Eucestoda</taxon>
        <taxon>Cyclophyllidea</taxon>
        <taxon>Hymenolepididae</taxon>
        <taxon>Rodentolepis</taxon>
    </lineage>
</organism>
<feature type="region of interest" description="Disordered" evidence="1">
    <location>
        <begin position="166"/>
        <end position="191"/>
    </location>
</feature>